<dbReference type="FunFam" id="1.10.287.950:FF:000001">
    <property type="entry name" value="Methyl-accepting chemotaxis sensory transducer"/>
    <property type="match status" value="1"/>
</dbReference>
<dbReference type="CDD" id="cd11386">
    <property type="entry name" value="MCP_signal"/>
    <property type="match status" value="1"/>
</dbReference>
<dbReference type="PANTHER" id="PTHR43531">
    <property type="entry name" value="PROTEIN ICFG"/>
    <property type="match status" value="1"/>
</dbReference>
<comment type="subcellular location">
    <subcellularLocation>
        <location evidence="1">Membrane</location>
    </subcellularLocation>
</comment>
<proteinExistence type="inferred from homology"/>
<dbReference type="PANTHER" id="PTHR43531:SF14">
    <property type="entry name" value="METHYL-ACCEPTING CHEMOTAXIS PROTEIN I-RELATED"/>
    <property type="match status" value="1"/>
</dbReference>
<feature type="transmembrane region" description="Helical" evidence="7">
    <location>
        <begin position="191"/>
        <end position="211"/>
    </location>
</feature>
<reference evidence="9 10" key="1">
    <citation type="submission" date="2019-12" db="EMBL/GenBank/DDBJ databases">
        <authorList>
            <person name="Lee S.D."/>
        </authorList>
    </citation>
    <scope>NUCLEOTIDE SEQUENCE [LARGE SCALE GENOMIC DNA]</scope>
    <source>
        <strain evidence="9 10">SAP-6</strain>
    </source>
</reference>
<dbReference type="PROSITE" id="PS50111">
    <property type="entry name" value="CHEMOTAXIS_TRANSDUC_2"/>
    <property type="match status" value="1"/>
</dbReference>
<evidence type="ECO:0000259" key="8">
    <source>
        <dbReference type="PROSITE" id="PS50111"/>
    </source>
</evidence>
<dbReference type="PRINTS" id="PR00260">
    <property type="entry name" value="CHEMTRNSDUCR"/>
</dbReference>
<dbReference type="InterPro" id="IPR024478">
    <property type="entry name" value="HlyB_4HB_MCP"/>
</dbReference>
<protein>
    <submittedName>
        <fullName evidence="9">Methyl-accepting chemotaxis protein</fullName>
    </submittedName>
</protein>
<dbReference type="Pfam" id="PF00015">
    <property type="entry name" value="MCPsignal"/>
    <property type="match status" value="1"/>
</dbReference>
<dbReference type="Proteomes" id="UP000461443">
    <property type="component" value="Unassembled WGS sequence"/>
</dbReference>
<dbReference type="GO" id="GO:0005886">
    <property type="term" value="C:plasma membrane"/>
    <property type="evidence" value="ECO:0007669"/>
    <property type="project" value="TreeGrafter"/>
</dbReference>
<dbReference type="SUPFAM" id="SSF58104">
    <property type="entry name" value="Methyl-accepting chemotaxis protein (MCP) signaling domain"/>
    <property type="match status" value="1"/>
</dbReference>
<keyword evidence="7" id="KW-0472">Membrane</keyword>
<dbReference type="InterPro" id="IPR051310">
    <property type="entry name" value="MCP_chemotaxis"/>
</dbReference>
<keyword evidence="4 6" id="KW-0807">Transducer</keyword>
<accession>A0A845SLZ1</accession>
<dbReference type="RefSeq" id="WP_162366706.1">
    <property type="nucleotide sequence ID" value="NZ_WUBS01000010.1"/>
</dbReference>
<evidence type="ECO:0000313" key="10">
    <source>
        <dbReference type="Proteomes" id="UP000461443"/>
    </source>
</evidence>
<name>A0A845SLZ1_9GAMM</name>
<dbReference type="EMBL" id="WUBS01000010">
    <property type="protein sequence ID" value="NDL63984.1"/>
    <property type="molecule type" value="Genomic_DNA"/>
</dbReference>
<feature type="domain" description="Methyl-accepting transducer" evidence="8">
    <location>
        <begin position="273"/>
        <end position="502"/>
    </location>
</feature>
<dbReference type="InterPro" id="IPR004089">
    <property type="entry name" value="MCPsignal_dom"/>
</dbReference>
<gene>
    <name evidence="9" type="ORF">GRH90_14655</name>
</gene>
<evidence type="ECO:0000256" key="7">
    <source>
        <dbReference type="SAM" id="Phobius"/>
    </source>
</evidence>
<keyword evidence="10" id="KW-1185">Reference proteome</keyword>
<dbReference type="GO" id="GO:0006935">
    <property type="term" value="P:chemotaxis"/>
    <property type="evidence" value="ECO:0007669"/>
    <property type="project" value="UniProtKB-KW"/>
</dbReference>
<evidence type="ECO:0000256" key="5">
    <source>
        <dbReference type="ARBA" id="ARBA00029447"/>
    </source>
</evidence>
<keyword evidence="7" id="KW-1133">Transmembrane helix</keyword>
<keyword evidence="2" id="KW-0488">Methylation</keyword>
<evidence type="ECO:0000313" key="9">
    <source>
        <dbReference type="EMBL" id="NDL63984.1"/>
    </source>
</evidence>
<organism evidence="9 10">
    <name type="scientific">Acerihabitans arboris</name>
    <dbReference type="NCBI Taxonomy" id="2691583"/>
    <lineage>
        <taxon>Bacteria</taxon>
        <taxon>Pseudomonadati</taxon>
        <taxon>Pseudomonadota</taxon>
        <taxon>Gammaproteobacteria</taxon>
        <taxon>Enterobacterales</taxon>
        <taxon>Pectobacteriaceae</taxon>
        <taxon>Acerihabitans</taxon>
    </lineage>
</organism>
<evidence type="ECO:0000256" key="4">
    <source>
        <dbReference type="ARBA" id="ARBA00023224"/>
    </source>
</evidence>
<feature type="transmembrane region" description="Helical" evidence="7">
    <location>
        <begin position="12"/>
        <end position="33"/>
    </location>
</feature>
<evidence type="ECO:0000256" key="6">
    <source>
        <dbReference type="PROSITE-ProRule" id="PRU00284"/>
    </source>
</evidence>
<evidence type="ECO:0000256" key="2">
    <source>
        <dbReference type="ARBA" id="ARBA00022481"/>
    </source>
</evidence>
<evidence type="ECO:0000256" key="3">
    <source>
        <dbReference type="ARBA" id="ARBA00022500"/>
    </source>
</evidence>
<sequence length="518" mass="55166">MKKLTHLPFMVQLFSGFAIIIALMLCLGGVSLYQLSANNTHIDAYRNNWLPGVRYTLEMRGVLAELRLQQVQYIASATEKDREGHRVELMQAVANFLRAQNAYLALNTPAGSTALFSQIMANFNQFSQANDKMVAAMSADDVTGAIQISGDTSRKYRTQLMADLATMVDREVSGSEKAAAQAAQGYIIAKYSLIGLALFALLASGLLATVISRNLWRQLGGEPAYATAIMRKIAAGDLTTGIRLRARDGSSLLAALNTMSQELRGTISGIISGSESISVASGQIAQGNTDLSQRTEEQAASLIQTSANMQQLTQTVHHNADNARQASELAAVTSRTATQGGKIVAEMLTHMRDISQSSKKIVNIIAVIEGIAFQTNLLALNAAVEAARAGTQGKGFAVVASEVRTLAQKSADAAKEIKTLIEGTVEKISAGSDRADNASKAMNEVVGSVDKVAAIIREIATASSEQHMGIREVGQAVAQMDQVTQQNAALVEQAAAAARSLTEQGQELRRAVSFFQTA</sequence>
<dbReference type="SMART" id="SM00283">
    <property type="entry name" value="MA"/>
    <property type="match status" value="1"/>
</dbReference>
<dbReference type="Pfam" id="PF12729">
    <property type="entry name" value="4HB_MCP_1"/>
    <property type="match status" value="1"/>
</dbReference>
<dbReference type="GO" id="GO:0004888">
    <property type="term" value="F:transmembrane signaling receptor activity"/>
    <property type="evidence" value="ECO:0007669"/>
    <property type="project" value="InterPro"/>
</dbReference>
<keyword evidence="7" id="KW-0812">Transmembrane</keyword>
<evidence type="ECO:0000256" key="1">
    <source>
        <dbReference type="ARBA" id="ARBA00004370"/>
    </source>
</evidence>
<dbReference type="AlphaFoldDB" id="A0A845SLZ1"/>
<comment type="similarity">
    <text evidence="5">Belongs to the methyl-accepting chemotaxis (MCP) protein family.</text>
</comment>
<keyword evidence="3" id="KW-0145">Chemotaxis</keyword>
<comment type="caution">
    <text evidence="9">The sequence shown here is derived from an EMBL/GenBank/DDBJ whole genome shotgun (WGS) entry which is preliminary data.</text>
</comment>
<reference evidence="9 10" key="2">
    <citation type="submission" date="2020-02" db="EMBL/GenBank/DDBJ databases">
        <title>The new genus of Enterobacteriales.</title>
        <authorList>
            <person name="Kim I.S."/>
        </authorList>
    </citation>
    <scope>NUCLEOTIDE SEQUENCE [LARGE SCALE GENOMIC DNA]</scope>
    <source>
        <strain evidence="9 10">SAP-6</strain>
    </source>
</reference>
<dbReference type="GO" id="GO:0007165">
    <property type="term" value="P:signal transduction"/>
    <property type="evidence" value="ECO:0007669"/>
    <property type="project" value="UniProtKB-KW"/>
</dbReference>
<dbReference type="InterPro" id="IPR004090">
    <property type="entry name" value="Chemotax_Me-accpt_rcpt"/>
</dbReference>
<dbReference type="Gene3D" id="1.10.287.950">
    <property type="entry name" value="Methyl-accepting chemotaxis protein"/>
    <property type="match status" value="1"/>
</dbReference>